<dbReference type="OrthoDB" id="62952at2759"/>
<protein>
    <submittedName>
        <fullName evidence="2">Uncharacterized protein</fullName>
    </submittedName>
</protein>
<dbReference type="Proteomes" id="UP000566819">
    <property type="component" value="Unassembled WGS sequence"/>
</dbReference>
<keyword evidence="3" id="KW-1185">Reference proteome</keyword>
<evidence type="ECO:0000256" key="1">
    <source>
        <dbReference type="SAM" id="MobiDB-lite"/>
    </source>
</evidence>
<comment type="caution">
    <text evidence="2">The sequence shown here is derived from an EMBL/GenBank/DDBJ whole genome shotgun (WGS) entry which is preliminary data.</text>
</comment>
<organism evidence="2 3">
    <name type="scientific">Cudoniella acicularis</name>
    <dbReference type="NCBI Taxonomy" id="354080"/>
    <lineage>
        <taxon>Eukaryota</taxon>
        <taxon>Fungi</taxon>
        <taxon>Dikarya</taxon>
        <taxon>Ascomycota</taxon>
        <taxon>Pezizomycotina</taxon>
        <taxon>Leotiomycetes</taxon>
        <taxon>Helotiales</taxon>
        <taxon>Tricladiaceae</taxon>
        <taxon>Cudoniella</taxon>
    </lineage>
</organism>
<dbReference type="AlphaFoldDB" id="A0A8H4RW46"/>
<dbReference type="EMBL" id="JAAMPI010000084">
    <property type="protein sequence ID" value="KAF4636084.1"/>
    <property type="molecule type" value="Genomic_DNA"/>
</dbReference>
<gene>
    <name evidence="2" type="ORF">G7Y89_g2019</name>
</gene>
<reference evidence="2 3" key="1">
    <citation type="submission" date="2020-03" db="EMBL/GenBank/DDBJ databases">
        <title>Draft Genome Sequence of Cudoniella acicularis.</title>
        <authorList>
            <person name="Buettner E."/>
            <person name="Kellner H."/>
        </authorList>
    </citation>
    <scope>NUCLEOTIDE SEQUENCE [LARGE SCALE GENOMIC DNA]</scope>
    <source>
        <strain evidence="2 3">DSM 108380</strain>
    </source>
</reference>
<sequence length="149" mass="16711">MKALLEVDDFCRLFELFKTAVTDLDTQYLEIRRSRKELFMRDGPETPGCDVDINDPTLLDEMINWDVDEPGYGDKEDDEPSDEFNGDADLENETDADNNAYSHIEGDTQEDVIGYGEGKTVEGQPVDELDNEETEGPRSEVDAGDAYSG</sequence>
<feature type="compositionally biased region" description="Acidic residues" evidence="1">
    <location>
        <begin position="66"/>
        <end position="96"/>
    </location>
</feature>
<accession>A0A8H4RW46</accession>
<evidence type="ECO:0000313" key="2">
    <source>
        <dbReference type="EMBL" id="KAF4636084.1"/>
    </source>
</evidence>
<feature type="compositionally biased region" description="Acidic residues" evidence="1">
    <location>
        <begin position="125"/>
        <end position="134"/>
    </location>
</feature>
<name>A0A8H4RW46_9HELO</name>
<feature type="region of interest" description="Disordered" evidence="1">
    <location>
        <begin position="66"/>
        <end position="149"/>
    </location>
</feature>
<evidence type="ECO:0000313" key="3">
    <source>
        <dbReference type="Proteomes" id="UP000566819"/>
    </source>
</evidence>
<proteinExistence type="predicted"/>